<keyword evidence="2" id="KW-1003">Cell membrane</keyword>
<feature type="transmembrane region" description="Helical" evidence="3">
    <location>
        <begin position="64"/>
        <end position="85"/>
    </location>
</feature>
<dbReference type="EMBL" id="KQ474079">
    <property type="protein sequence ID" value="KPV74650.1"/>
    <property type="molecule type" value="Genomic_DNA"/>
</dbReference>
<dbReference type="GO" id="GO:0005886">
    <property type="term" value="C:plasma membrane"/>
    <property type="evidence" value="ECO:0007669"/>
    <property type="project" value="UniProtKB-SubCell"/>
</dbReference>
<feature type="transmembrane region" description="Helical" evidence="3">
    <location>
        <begin position="330"/>
        <end position="352"/>
    </location>
</feature>
<dbReference type="PANTHER" id="PTHR43702">
    <property type="entry name" value="L-FUCOSE-PROTON SYMPORTER"/>
    <property type="match status" value="1"/>
</dbReference>
<evidence type="ECO:0000256" key="3">
    <source>
        <dbReference type="SAM" id="Phobius"/>
    </source>
</evidence>
<accession>A0A194S2A4</accession>
<dbReference type="Proteomes" id="UP000053890">
    <property type="component" value="Unassembled WGS sequence"/>
</dbReference>
<dbReference type="OMA" id="TWGFAYG"/>
<comment type="subcellular location">
    <subcellularLocation>
        <location evidence="1">Cell inner membrane</location>
        <topology evidence="1">Multi-pass membrane protein</topology>
    </subcellularLocation>
</comment>
<dbReference type="InterPro" id="IPR050375">
    <property type="entry name" value="MFS_TsgA-like"/>
</dbReference>
<evidence type="ECO:0000256" key="1">
    <source>
        <dbReference type="ARBA" id="ARBA00004429"/>
    </source>
</evidence>
<dbReference type="Pfam" id="PF07690">
    <property type="entry name" value="MFS_1"/>
    <property type="match status" value="1"/>
</dbReference>
<evidence type="ECO:0000313" key="4">
    <source>
        <dbReference type="EMBL" id="KPV74650.1"/>
    </source>
</evidence>
<dbReference type="SUPFAM" id="SSF103473">
    <property type="entry name" value="MFS general substrate transporter"/>
    <property type="match status" value="1"/>
</dbReference>
<feature type="transmembrane region" description="Helical" evidence="3">
    <location>
        <begin position="189"/>
        <end position="209"/>
    </location>
</feature>
<gene>
    <name evidence="4" type="ORF">RHOBADRAFT_48487</name>
</gene>
<dbReference type="PANTHER" id="PTHR43702:SF3">
    <property type="entry name" value="PROTEIN TSGA"/>
    <property type="match status" value="1"/>
</dbReference>
<dbReference type="STRING" id="578459.A0A194S2A4"/>
<evidence type="ECO:0000256" key="2">
    <source>
        <dbReference type="ARBA" id="ARBA00022475"/>
    </source>
</evidence>
<organism evidence="4 5">
    <name type="scientific">Rhodotorula graminis (strain WP1)</name>
    <dbReference type="NCBI Taxonomy" id="578459"/>
    <lineage>
        <taxon>Eukaryota</taxon>
        <taxon>Fungi</taxon>
        <taxon>Dikarya</taxon>
        <taxon>Basidiomycota</taxon>
        <taxon>Pucciniomycotina</taxon>
        <taxon>Microbotryomycetes</taxon>
        <taxon>Sporidiobolales</taxon>
        <taxon>Sporidiobolaceae</taxon>
        <taxon>Rhodotorula</taxon>
    </lineage>
</organism>
<dbReference type="InterPro" id="IPR011701">
    <property type="entry name" value="MFS"/>
</dbReference>
<dbReference type="Gene3D" id="1.20.1250.20">
    <property type="entry name" value="MFS general substrate transporter like domains"/>
    <property type="match status" value="2"/>
</dbReference>
<feature type="transmembrane region" description="Helical" evidence="3">
    <location>
        <begin position="281"/>
        <end position="300"/>
    </location>
</feature>
<feature type="transmembrane region" description="Helical" evidence="3">
    <location>
        <begin position="307"/>
        <end position="324"/>
    </location>
</feature>
<reference evidence="4 5" key="1">
    <citation type="journal article" date="2015" name="Front. Microbiol.">
        <title>Genome sequence of the plant growth promoting endophytic yeast Rhodotorula graminis WP1.</title>
        <authorList>
            <person name="Firrincieli A."/>
            <person name="Otillar R."/>
            <person name="Salamov A."/>
            <person name="Schmutz J."/>
            <person name="Khan Z."/>
            <person name="Redman R.S."/>
            <person name="Fleck N.D."/>
            <person name="Lindquist E."/>
            <person name="Grigoriev I.V."/>
            <person name="Doty S.L."/>
        </authorList>
    </citation>
    <scope>NUCLEOTIDE SEQUENCE [LARGE SCALE GENOMIC DNA]</scope>
    <source>
        <strain evidence="4 5">WP1</strain>
    </source>
</reference>
<feature type="transmembrane region" description="Helical" evidence="3">
    <location>
        <begin position="115"/>
        <end position="133"/>
    </location>
</feature>
<feature type="transmembrane region" description="Helical" evidence="3">
    <location>
        <begin position="92"/>
        <end position="109"/>
    </location>
</feature>
<keyword evidence="3" id="KW-0812">Transmembrane</keyword>
<sequence>MAGGAAAATGVKAAGPPLSKKQEYFAFALITSLFFLWGISYGLIDVLNSKVQKSFGITKLQSTMLQVAYFGAYLVFSIPASLFASRFGYRKAVILGLCLYCCGALAFWPSAHYEAYGGFVGSAFIIACGLATLETVANSYITVLGTPERAAFRLNFAQSFNGLAAFLGPLIASKTFLTEKEADSLTSVQYVYLAVACLGAAVAVLFLFAKLPEITEENLEDEQEAAGIADTRPLWQRKHTIFGFVSQFCYVGAQVTTATFVVNLFKESKHHAMTSSQAAEMLTYAQVAFMVSRFAATPLLHFFNPSLVLSAFATLCSVGAIVIASTEGHAMTAGVFMIFIGESVIYPTTFSLATSNLGRLSKRGAGLLCMGVAGGAAFPPMQGALADAKNTNISYMIAFAGFCVPIMYGAGMFFYTRRMAATVAQNLALQQEYAGNNLEKVDSTDKIEDSQVEAAIRV</sequence>
<keyword evidence="5" id="KW-1185">Reference proteome</keyword>
<feature type="transmembrane region" description="Helical" evidence="3">
    <location>
        <begin position="154"/>
        <end position="177"/>
    </location>
</feature>
<protein>
    <recommendedName>
        <fullName evidence="6">Major facilitator superfamily (MFS) profile domain-containing protein</fullName>
    </recommendedName>
</protein>
<keyword evidence="3" id="KW-1133">Transmembrane helix</keyword>
<dbReference type="OrthoDB" id="546893at2759"/>
<dbReference type="RefSeq" id="XP_018270699.1">
    <property type="nucleotide sequence ID" value="XM_018415144.1"/>
</dbReference>
<dbReference type="GO" id="GO:0022857">
    <property type="term" value="F:transmembrane transporter activity"/>
    <property type="evidence" value="ECO:0007669"/>
    <property type="project" value="InterPro"/>
</dbReference>
<feature type="transmembrane region" description="Helical" evidence="3">
    <location>
        <begin position="364"/>
        <end position="381"/>
    </location>
</feature>
<dbReference type="GeneID" id="28975592"/>
<evidence type="ECO:0008006" key="6">
    <source>
        <dbReference type="Google" id="ProtNLM"/>
    </source>
</evidence>
<proteinExistence type="predicted"/>
<name>A0A194S2A4_RHOGW</name>
<feature type="transmembrane region" description="Helical" evidence="3">
    <location>
        <begin position="393"/>
        <end position="415"/>
    </location>
</feature>
<feature type="transmembrane region" description="Helical" evidence="3">
    <location>
        <begin position="241"/>
        <end position="261"/>
    </location>
</feature>
<feature type="transmembrane region" description="Helical" evidence="3">
    <location>
        <begin position="24"/>
        <end position="44"/>
    </location>
</feature>
<dbReference type="AlphaFoldDB" id="A0A194S2A4"/>
<dbReference type="InterPro" id="IPR036259">
    <property type="entry name" value="MFS_trans_sf"/>
</dbReference>
<evidence type="ECO:0000313" key="5">
    <source>
        <dbReference type="Proteomes" id="UP000053890"/>
    </source>
</evidence>
<keyword evidence="3" id="KW-0472">Membrane</keyword>